<proteinExistence type="predicted"/>
<accession>A0A2W1ESR8</accession>
<feature type="compositionally biased region" description="Low complexity" evidence="1">
    <location>
        <begin position="10"/>
        <end position="22"/>
    </location>
</feature>
<dbReference type="AlphaFoldDB" id="A0A2W1ESR8"/>
<evidence type="ECO:0000256" key="1">
    <source>
        <dbReference type="SAM" id="MobiDB-lite"/>
    </source>
</evidence>
<evidence type="ECO:0000313" key="3">
    <source>
        <dbReference type="Proteomes" id="UP000245464"/>
    </source>
</evidence>
<feature type="compositionally biased region" description="Gly residues" evidence="1">
    <location>
        <begin position="78"/>
        <end position="87"/>
    </location>
</feature>
<gene>
    <name evidence="2" type="ORF">PtrM4_044290</name>
</gene>
<dbReference type="GeneID" id="6345243"/>
<dbReference type="Gene3D" id="3.30.160.60">
    <property type="entry name" value="Classic Zinc Finger"/>
    <property type="match status" value="1"/>
</dbReference>
<dbReference type="Proteomes" id="UP000245464">
    <property type="component" value="Chromosome 10"/>
</dbReference>
<dbReference type="KEGG" id="ptrr:6345243"/>
<reference evidence="2" key="1">
    <citation type="journal article" date="2018" name="BMC Genomics">
        <title>Comparative genomics of the wheat fungal pathogen Pyrenophora tritici-repentis reveals chromosomal variations and genome plasticity.</title>
        <authorList>
            <person name="Moolhuijzen P."/>
            <person name="See P.T."/>
            <person name="Hane J.K."/>
            <person name="Shi G."/>
            <person name="Liu Z."/>
            <person name="Oliver R.P."/>
            <person name="Moffat C.S."/>
        </authorList>
    </citation>
    <scope>NUCLEOTIDE SEQUENCE [LARGE SCALE GENOMIC DNA]</scope>
    <source>
        <strain evidence="2">M4</strain>
    </source>
</reference>
<comment type="caution">
    <text evidence="2">The sequence shown here is derived from an EMBL/GenBank/DDBJ whole genome shotgun (WGS) entry which is preliminary data.</text>
</comment>
<name>A0A2W1ESR8_9PLEO</name>
<feature type="region of interest" description="Disordered" evidence="1">
    <location>
        <begin position="1"/>
        <end position="29"/>
    </location>
</feature>
<feature type="region of interest" description="Disordered" evidence="1">
    <location>
        <begin position="60"/>
        <end position="117"/>
    </location>
</feature>
<evidence type="ECO:0000313" key="2">
    <source>
        <dbReference type="EMBL" id="KAF7564995.1"/>
    </source>
</evidence>
<protein>
    <submittedName>
        <fullName evidence="2">ZnF-Rad18 domain containing protein</fullName>
    </submittedName>
</protein>
<organism evidence="2 3">
    <name type="scientific">Pyrenophora tritici-repentis</name>
    <dbReference type="NCBI Taxonomy" id="45151"/>
    <lineage>
        <taxon>Eukaryota</taxon>
        <taxon>Fungi</taxon>
        <taxon>Dikarya</taxon>
        <taxon>Ascomycota</taxon>
        <taxon>Pezizomycotina</taxon>
        <taxon>Dothideomycetes</taxon>
        <taxon>Pleosporomycetidae</taxon>
        <taxon>Pleosporales</taxon>
        <taxon>Pleosporineae</taxon>
        <taxon>Pleosporaceae</taxon>
        <taxon>Pyrenophora</taxon>
    </lineage>
</organism>
<dbReference type="RefSeq" id="XP_001937304.2">
    <property type="nucleotide sequence ID" value="XM_001937269.2"/>
</dbReference>
<dbReference type="EMBL" id="NQIK02000010">
    <property type="protein sequence ID" value="KAF7564995.1"/>
    <property type="molecule type" value="Genomic_DNA"/>
</dbReference>
<sequence length="117" mass="12678">MNELEKLSQEQDQQETTTPEPTWACPICSIPQPPDDTSFNAHIDYCLSKQTIKEVVKSTTAPLPLLDRQNSAAKTGLKKGGGGGGGNKRARTKGETQSGSEEQAREKRRAFFSLGNG</sequence>